<sequence>MSNKNDNNSPVEYSENPKSGGVIIVETEIKNVKKEQSSPPPPPSTTRKK</sequence>
<dbReference type="EMBL" id="DACSEO010000090">
    <property type="protein sequence ID" value="HAT1684263.1"/>
    <property type="molecule type" value="Genomic_DNA"/>
</dbReference>
<name>A0AAN5LE05_KLEOX</name>
<feature type="compositionally biased region" description="Pro residues" evidence="1">
    <location>
        <begin position="38"/>
        <end position="49"/>
    </location>
</feature>
<evidence type="ECO:0000313" key="2">
    <source>
        <dbReference type="EMBL" id="HAT1684263.1"/>
    </source>
</evidence>
<dbReference type="Proteomes" id="UP000856143">
    <property type="component" value="Unassembled WGS sequence"/>
</dbReference>
<comment type="caution">
    <text evidence="2">The sequence shown here is derived from an EMBL/GenBank/DDBJ whole genome shotgun (WGS) entry which is preliminary data.</text>
</comment>
<dbReference type="AlphaFoldDB" id="A0AAN5LE05"/>
<reference evidence="2" key="2">
    <citation type="submission" date="2020-11" db="EMBL/GenBank/DDBJ databases">
        <authorList>
            <consortium name="NCBI Pathogen Detection Project"/>
        </authorList>
    </citation>
    <scope>NUCLEOTIDE SEQUENCE</scope>
    <source>
        <strain evidence="2">R404</strain>
    </source>
</reference>
<organism evidence="2 3">
    <name type="scientific">Klebsiella oxytoca</name>
    <dbReference type="NCBI Taxonomy" id="571"/>
    <lineage>
        <taxon>Bacteria</taxon>
        <taxon>Pseudomonadati</taxon>
        <taxon>Pseudomonadota</taxon>
        <taxon>Gammaproteobacteria</taxon>
        <taxon>Enterobacterales</taxon>
        <taxon>Enterobacteriaceae</taxon>
        <taxon>Klebsiella/Raoultella group</taxon>
        <taxon>Klebsiella</taxon>
    </lineage>
</organism>
<evidence type="ECO:0000313" key="3">
    <source>
        <dbReference type="Proteomes" id="UP000856143"/>
    </source>
</evidence>
<gene>
    <name evidence="2" type="ORF">I8Y21_005041</name>
</gene>
<protein>
    <submittedName>
        <fullName evidence="2">Uncharacterized protein</fullName>
    </submittedName>
</protein>
<feature type="compositionally biased region" description="Basic and acidic residues" evidence="1">
    <location>
        <begin position="27"/>
        <end position="36"/>
    </location>
</feature>
<proteinExistence type="predicted"/>
<feature type="compositionally biased region" description="Polar residues" evidence="1">
    <location>
        <begin position="1"/>
        <end position="11"/>
    </location>
</feature>
<evidence type="ECO:0000256" key="1">
    <source>
        <dbReference type="SAM" id="MobiDB-lite"/>
    </source>
</evidence>
<accession>A0AAN5LE05</accession>
<feature type="region of interest" description="Disordered" evidence="1">
    <location>
        <begin position="1"/>
        <end position="49"/>
    </location>
</feature>
<reference evidence="2" key="1">
    <citation type="journal article" date="2018" name="Genome Biol.">
        <title>SKESA: strategic k-mer extension for scrupulous assemblies.</title>
        <authorList>
            <person name="Souvorov A."/>
            <person name="Agarwala R."/>
            <person name="Lipman D.J."/>
        </authorList>
    </citation>
    <scope>NUCLEOTIDE SEQUENCE</scope>
    <source>
        <strain evidence="2">R404</strain>
    </source>
</reference>